<evidence type="ECO:0000256" key="10">
    <source>
        <dbReference type="ARBA" id="ARBA00023172"/>
    </source>
</evidence>
<dbReference type="GO" id="GO:0004520">
    <property type="term" value="F:DNA endonuclease activity"/>
    <property type="evidence" value="ECO:0007669"/>
    <property type="project" value="InterPro"/>
</dbReference>
<dbReference type="InterPro" id="IPR012337">
    <property type="entry name" value="RNaseH-like_sf"/>
</dbReference>
<proteinExistence type="inferred from homology"/>
<comment type="caution">
    <text evidence="12">The sequence shown here is derived from an EMBL/GenBank/DDBJ whole genome shotgun (WGS) entry which is preliminary data.</text>
</comment>
<dbReference type="Gene3D" id="3.30.420.10">
    <property type="entry name" value="Ribonuclease H-like superfamily/Ribonuclease H"/>
    <property type="match status" value="1"/>
</dbReference>
<protein>
    <submittedName>
        <fullName evidence="12">Uncharacterized protein</fullName>
    </submittedName>
</protein>
<evidence type="ECO:0000256" key="5">
    <source>
        <dbReference type="ARBA" id="ARBA00022759"/>
    </source>
</evidence>
<accession>A0A7C4NT68</accession>
<dbReference type="GO" id="GO:0006310">
    <property type="term" value="P:DNA recombination"/>
    <property type="evidence" value="ECO:0007669"/>
    <property type="project" value="UniProtKB-KW"/>
</dbReference>
<comment type="similarity">
    <text evidence="1">Belongs to the RuvC family.</text>
</comment>
<name>A0A7C4NT68_9BACT</name>
<evidence type="ECO:0000256" key="9">
    <source>
        <dbReference type="ARBA" id="ARBA00023125"/>
    </source>
</evidence>
<evidence type="ECO:0000256" key="6">
    <source>
        <dbReference type="ARBA" id="ARBA00022763"/>
    </source>
</evidence>
<organism evidence="12">
    <name type="scientific">Thermodesulfobacterium geofontis</name>
    <dbReference type="NCBI Taxonomy" id="1295609"/>
    <lineage>
        <taxon>Bacteria</taxon>
        <taxon>Pseudomonadati</taxon>
        <taxon>Thermodesulfobacteriota</taxon>
        <taxon>Thermodesulfobacteria</taxon>
        <taxon>Thermodesulfobacteriales</taxon>
        <taxon>Thermodesulfobacteriaceae</taxon>
        <taxon>Thermodesulfobacterium</taxon>
    </lineage>
</organism>
<evidence type="ECO:0000256" key="7">
    <source>
        <dbReference type="ARBA" id="ARBA00022801"/>
    </source>
</evidence>
<gene>
    <name evidence="12" type="ORF">ENT66_03670</name>
</gene>
<evidence type="ECO:0000256" key="8">
    <source>
        <dbReference type="ARBA" id="ARBA00022842"/>
    </source>
</evidence>
<keyword evidence="2" id="KW-0963">Cytoplasm</keyword>
<dbReference type="PANTHER" id="PTHR30194">
    <property type="entry name" value="CROSSOVER JUNCTION ENDODEOXYRIBONUCLEASE RUVC"/>
    <property type="match status" value="1"/>
</dbReference>
<keyword evidence="3" id="KW-0540">Nuclease</keyword>
<dbReference type="InterPro" id="IPR036397">
    <property type="entry name" value="RNaseH_sf"/>
</dbReference>
<evidence type="ECO:0000256" key="4">
    <source>
        <dbReference type="ARBA" id="ARBA00022723"/>
    </source>
</evidence>
<keyword evidence="10" id="KW-0233">DNA recombination</keyword>
<evidence type="ECO:0000256" key="11">
    <source>
        <dbReference type="ARBA" id="ARBA00023204"/>
    </source>
</evidence>
<dbReference type="GO" id="GO:0046872">
    <property type="term" value="F:metal ion binding"/>
    <property type="evidence" value="ECO:0007669"/>
    <property type="project" value="UniProtKB-KW"/>
</dbReference>
<dbReference type="GO" id="GO:0016787">
    <property type="term" value="F:hydrolase activity"/>
    <property type="evidence" value="ECO:0007669"/>
    <property type="project" value="UniProtKB-KW"/>
</dbReference>
<keyword evidence="5" id="KW-0255">Endonuclease</keyword>
<keyword evidence="6" id="KW-0227">DNA damage</keyword>
<evidence type="ECO:0000256" key="1">
    <source>
        <dbReference type="ARBA" id="ARBA00009518"/>
    </source>
</evidence>
<keyword evidence="4" id="KW-0479">Metal-binding</keyword>
<evidence type="ECO:0000256" key="2">
    <source>
        <dbReference type="ARBA" id="ARBA00022490"/>
    </source>
</evidence>
<dbReference type="GO" id="GO:0006281">
    <property type="term" value="P:DNA repair"/>
    <property type="evidence" value="ECO:0007669"/>
    <property type="project" value="UniProtKB-KW"/>
</dbReference>
<dbReference type="InterPro" id="IPR002176">
    <property type="entry name" value="X-over_junc_endoDNase_RuvC"/>
</dbReference>
<reference evidence="12" key="1">
    <citation type="journal article" date="2020" name="mSystems">
        <title>Genome- and Community-Level Interaction Insights into Carbon Utilization and Element Cycling Functions of Hydrothermarchaeota in Hydrothermal Sediment.</title>
        <authorList>
            <person name="Zhou Z."/>
            <person name="Liu Y."/>
            <person name="Xu W."/>
            <person name="Pan J."/>
            <person name="Luo Z.H."/>
            <person name="Li M."/>
        </authorList>
    </citation>
    <scope>NUCLEOTIDE SEQUENCE [LARGE SCALE GENOMIC DNA]</scope>
    <source>
        <strain evidence="12">SpSt-6</strain>
    </source>
</reference>
<dbReference type="PRINTS" id="PR00696">
    <property type="entry name" value="RSOLVASERUVC"/>
</dbReference>
<keyword evidence="9" id="KW-0238">DNA-binding</keyword>
<keyword evidence="11" id="KW-0234">DNA repair</keyword>
<dbReference type="EMBL" id="DSZN01000068">
    <property type="protein sequence ID" value="HGQ85461.1"/>
    <property type="molecule type" value="Genomic_DNA"/>
</dbReference>
<evidence type="ECO:0000313" key="12">
    <source>
        <dbReference type="EMBL" id="HGQ85461.1"/>
    </source>
</evidence>
<dbReference type="SUPFAM" id="SSF53098">
    <property type="entry name" value="Ribonuclease H-like"/>
    <property type="match status" value="1"/>
</dbReference>
<dbReference type="GO" id="GO:0003677">
    <property type="term" value="F:DNA binding"/>
    <property type="evidence" value="ECO:0007669"/>
    <property type="project" value="UniProtKB-KW"/>
</dbReference>
<dbReference type="AlphaFoldDB" id="A0A7C4NT68"/>
<dbReference type="PANTHER" id="PTHR30194:SF3">
    <property type="entry name" value="CROSSOVER JUNCTION ENDODEOXYRIBONUCLEASE RUVC"/>
    <property type="match status" value="1"/>
</dbReference>
<evidence type="ECO:0000256" key="3">
    <source>
        <dbReference type="ARBA" id="ARBA00022722"/>
    </source>
</evidence>
<sequence>MKILGIDPGINNLAYALLEIKNDYYELKDWQTLNTKRCKKITEKLAYLFNNLKDFIKESKPDIIGIEETFTKTYSKAGSRLSQAQAIALLIAGLYNIPVKFLNPLEIKKFLTQYGKAEKEEIFHILNLFFKEGLIKYQFDLNPDPHKIDALAIALILALEINSQNALST</sequence>
<dbReference type="Pfam" id="PF02075">
    <property type="entry name" value="RuvC"/>
    <property type="match status" value="1"/>
</dbReference>
<keyword evidence="8" id="KW-0460">Magnesium</keyword>
<keyword evidence="7" id="KW-0378">Hydrolase</keyword>